<keyword evidence="1" id="KW-0472">Membrane</keyword>
<proteinExistence type="predicted"/>
<accession>A0ABQ5MWU8</accession>
<evidence type="ECO:0000313" key="3">
    <source>
        <dbReference type="Proteomes" id="UP001209654"/>
    </source>
</evidence>
<keyword evidence="3" id="KW-1185">Reference proteome</keyword>
<dbReference type="EMBL" id="BRVS01000018">
    <property type="protein sequence ID" value="GLB68434.1"/>
    <property type="molecule type" value="Genomic_DNA"/>
</dbReference>
<feature type="transmembrane region" description="Helical" evidence="1">
    <location>
        <begin position="27"/>
        <end position="51"/>
    </location>
</feature>
<dbReference type="RefSeq" id="WP_264796530.1">
    <property type="nucleotide sequence ID" value="NZ_BRVS01000018.1"/>
</dbReference>
<evidence type="ECO:0000256" key="1">
    <source>
        <dbReference type="SAM" id="Phobius"/>
    </source>
</evidence>
<keyword evidence="1" id="KW-0812">Transmembrane</keyword>
<evidence type="ECO:0000313" key="2">
    <source>
        <dbReference type="EMBL" id="GLB68434.1"/>
    </source>
</evidence>
<sequence length="95" mass="10004">MTTPTSPPDEPPRPEGFGFRTGVRSEAVAIGFAVFVLALGTALLAIGALILADAGRWGYVLALVVLELLFIAGFAAMVHMARQRHRPHGTTPPPA</sequence>
<feature type="transmembrane region" description="Helical" evidence="1">
    <location>
        <begin position="57"/>
        <end position="78"/>
    </location>
</feature>
<comment type="caution">
    <text evidence="2">The sequence shown here is derived from an EMBL/GenBank/DDBJ whole genome shotgun (WGS) entry which is preliminary data.</text>
</comment>
<protein>
    <submittedName>
        <fullName evidence="2">Uncharacterized protein</fullName>
    </submittedName>
</protein>
<keyword evidence="1" id="KW-1133">Transmembrane helix</keyword>
<reference evidence="2 3" key="1">
    <citation type="journal article" date="2023" name="Int. J. Syst. Evol. Microbiol.">
        <title>Arthrobacter mangrovi sp. nov., an actinobacterium isolated from the rhizosphere of a mangrove.</title>
        <authorList>
            <person name="Hamada M."/>
            <person name="Saitou S."/>
            <person name="Enomoto N."/>
            <person name="Nanri K."/>
            <person name="Hidaka K."/>
            <person name="Miura T."/>
            <person name="Tamura T."/>
        </authorList>
    </citation>
    <scope>NUCLEOTIDE SEQUENCE [LARGE SCALE GENOMIC DNA]</scope>
    <source>
        <strain evidence="2 3">NBRC 112813</strain>
    </source>
</reference>
<name>A0ABQ5MWU8_9MICC</name>
<gene>
    <name evidence="2" type="ORF">AHIS1636_28760</name>
</gene>
<organism evidence="2 3">
    <name type="scientific">Arthrobacter mangrovi</name>
    <dbReference type="NCBI Taxonomy" id="2966350"/>
    <lineage>
        <taxon>Bacteria</taxon>
        <taxon>Bacillati</taxon>
        <taxon>Actinomycetota</taxon>
        <taxon>Actinomycetes</taxon>
        <taxon>Micrococcales</taxon>
        <taxon>Micrococcaceae</taxon>
        <taxon>Arthrobacter</taxon>
    </lineage>
</organism>
<dbReference type="Proteomes" id="UP001209654">
    <property type="component" value="Unassembled WGS sequence"/>
</dbReference>